<dbReference type="InterPro" id="IPR045090">
    <property type="entry name" value="Pept_M3A_M3B"/>
</dbReference>
<keyword evidence="10" id="KW-1185">Reference proteome</keyword>
<keyword evidence="5 7" id="KW-0862">Zinc</keyword>
<dbReference type="GO" id="GO:0006508">
    <property type="term" value="P:proteolysis"/>
    <property type="evidence" value="ECO:0007669"/>
    <property type="project" value="UniProtKB-KW"/>
</dbReference>
<feature type="domain" description="Peptidase M3A/M3B catalytic" evidence="8">
    <location>
        <begin position="215"/>
        <end position="464"/>
    </location>
</feature>
<keyword evidence="6 7" id="KW-0482">Metalloprotease</keyword>
<feature type="domain" description="Peptidase M3A/M3B catalytic" evidence="8">
    <location>
        <begin position="479"/>
        <end position="707"/>
    </location>
</feature>
<keyword evidence="2 7" id="KW-0645">Protease</keyword>
<dbReference type="GO" id="GO:0005758">
    <property type="term" value="C:mitochondrial intermembrane space"/>
    <property type="evidence" value="ECO:0007669"/>
    <property type="project" value="TreeGrafter"/>
</dbReference>
<evidence type="ECO:0000256" key="6">
    <source>
        <dbReference type="ARBA" id="ARBA00023049"/>
    </source>
</evidence>
<dbReference type="RefSeq" id="XP_056558943.1">
    <property type="nucleotide sequence ID" value="XM_056696731.1"/>
</dbReference>
<dbReference type="InterPro" id="IPR024077">
    <property type="entry name" value="Neurolysin/TOP_dom2"/>
</dbReference>
<evidence type="ECO:0000313" key="9">
    <source>
        <dbReference type="EMBL" id="KAJ5381372.1"/>
    </source>
</evidence>
<dbReference type="PANTHER" id="PTHR11804">
    <property type="entry name" value="PROTEASE M3 THIMET OLIGOPEPTIDASE-RELATED"/>
    <property type="match status" value="1"/>
</dbReference>
<name>A0A9W9VGR0_9EURO</name>
<dbReference type="InterPro" id="IPR001567">
    <property type="entry name" value="Pept_M3A_M3B_dom"/>
</dbReference>
<evidence type="ECO:0000256" key="4">
    <source>
        <dbReference type="ARBA" id="ARBA00022801"/>
    </source>
</evidence>
<sequence>MKTSKPELPSFHINPSQLTHIAVDLIKKVQEATKQLLDKLSPPDATFENAVLSMAKIDNDIKSKVQFLAFFQAVSPSLELRQASSVAVSMVDTAYLEIFQDEDLFALVDAVHKNCDANQMEIEDRKFLTKLHSTFIDNGLGLKGKSKKRCHEISKRLIELRVLFTENLSLDPGYSWQEEEDLEGLGAERIQALPLCSSTGQRGVPLKKTYVNAVLSSCVRSETRKDIFLGSQRIFTENVTVFKEIIILRDERARLLGFKSYAHQQARSKLLKSPQDVKAMLDELSNHLLPIAQTELEALQRAKDPSGGPFYLWDFDYHHDKMLRDNYQVDHDLIAEYFPAKVTIQKMLGVFETIFGLKIEKLKYIRGDHIWHPEVQVFSVYDRDTFVFLGFLYLDIYPRDGKFNHAANFNIFPSHSVPVGIDQPFVCTALVCNVAHPTPDKPALLKHYEVITLFHELGHGEQRLIFRIRSDVHSQATLAFHDLLGRSKYATFHGHRTVADFVEAPSQLLEYWCWVPECLQLFSCHYSYVSPDANKDVEDDECDTFTNHSTRPPKEIPRGLVDRLVEARSINQGILTMRQVAFSNFDLDIHCPASHGAVKSMDIGAIYNSLLQKATLLRGPDNYYQWGHGYATTPHYIWGQEANYYSYLYTRILAANMWWSNFHSDPMSQEAGLKYRKMILEHGGSQDEEAALVEFLGGEPTVEVYLRYL</sequence>
<dbReference type="GO" id="GO:0046872">
    <property type="term" value="F:metal ion binding"/>
    <property type="evidence" value="ECO:0007669"/>
    <property type="project" value="UniProtKB-UniRule"/>
</dbReference>
<keyword evidence="4 7" id="KW-0378">Hydrolase</keyword>
<reference evidence="9" key="1">
    <citation type="submission" date="2022-11" db="EMBL/GenBank/DDBJ databases">
        <authorList>
            <person name="Petersen C."/>
        </authorList>
    </citation>
    <scope>NUCLEOTIDE SEQUENCE</scope>
    <source>
        <strain evidence="9">IBT 29864</strain>
    </source>
</reference>
<dbReference type="EMBL" id="JAPZBS010000002">
    <property type="protein sequence ID" value="KAJ5381372.1"/>
    <property type="molecule type" value="Genomic_DNA"/>
</dbReference>
<dbReference type="Gene3D" id="3.40.390.10">
    <property type="entry name" value="Collagenase (Catalytic Domain)"/>
    <property type="match status" value="2"/>
</dbReference>
<comment type="similarity">
    <text evidence="1 7">Belongs to the peptidase M3 family.</text>
</comment>
<dbReference type="Gene3D" id="1.20.1050.40">
    <property type="entry name" value="Endopeptidase. Chain P, domain 1"/>
    <property type="match status" value="1"/>
</dbReference>
<evidence type="ECO:0000256" key="1">
    <source>
        <dbReference type="ARBA" id="ARBA00006040"/>
    </source>
</evidence>
<evidence type="ECO:0000256" key="3">
    <source>
        <dbReference type="ARBA" id="ARBA00022723"/>
    </source>
</evidence>
<dbReference type="GO" id="GO:0006518">
    <property type="term" value="P:peptide metabolic process"/>
    <property type="evidence" value="ECO:0007669"/>
    <property type="project" value="TreeGrafter"/>
</dbReference>
<dbReference type="InterPro" id="IPR024080">
    <property type="entry name" value="Neurolysin/TOP_N"/>
</dbReference>
<dbReference type="Gene3D" id="1.10.1370.10">
    <property type="entry name" value="Neurolysin, domain 3"/>
    <property type="match status" value="2"/>
</dbReference>
<evidence type="ECO:0000256" key="7">
    <source>
        <dbReference type="RuleBase" id="RU003435"/>
    </source>
</evidence>
<dbReference type="OrthoDB" id="534666at2759"/>
<dbReference type="PANTHER" id="PTHR11804:SF84">
    <property type="entry name" value="SACCHAROLYSIN"/>
    <property type="match status" value="1"/>
</dbReference>
<dbReference type="CDD" id="cd06455">
    <property type="entry name" value="M3A_TOP"/>
    <property type="match status" value="1"/>
</dbReference>
<dbReference type="Proteomes" id="UP001147782">
    <property type="component" value="Unassembled WGS sequence"/>
</dbReference>
<evidence type="ECO:0000313" key="10">
    <source>
        <dbReference type="Proteomes" id="UP001147782"/>
    </source>
</evidence>
<keyword evidence="3 7" id="KW-0479">Metal-binding</keyword>
<evidence type="ECO:0000256" key="2">
    <source>
        <dbReference type="ARBA" id="ARBA00022670"/>
    </source>
</evidence>
<dbReference type="AlphaFoldDB" id="A0A9W9VGR0"/>
<gene>
    <name evidence="9" type="ORF">N7496_003800</name>
</gene>
<dbReference type="GeneID" id="81435908"/>
<reference evidence="9" key="2">
    <citation type="journal article" date="2023" name="IMA Fungus">
        <title>Comparative genomic study of the Penicillium genus elucidates a diverse pangenome and 15 lateral gene transfer events.</title>
        <authorList>
            <person name="Petersen C."/>
            <person name="Sorensen T."/>
            <person name="Nielsen M.R."/>
            <person name="Sondergaard T.E."/>
            <person name="Sorensen J.L."/>
            <person name="Fitzpatrick D.A."/>
            <person name="Frisvad J.C."/>
            <person name="Nielsen K.L."/>
        </authorList>
    </citation>
    <scope>NUCLEOTIDE SEQUENCE</scope>
    <source>
        <strain evidence="9">IBT 29864</strain>
    </source>
</reference>
<proteinExistence type="inferred from homology"/>
<dbReference type="InterPro" id="IPR024079">
    <property type="entry name" value="MetalloPept_cat_dom_sf"/>
</dbReference>
<dbReference type="Pfam" id="PF01432">
    <property type="entry name" value="Peptidase_M3"/>
    <property type="match status" value="2"/>
</dbReference>
<evidence type="ECO:0000256" key="5">
    <source>
        <dbReference type="ARBA" id="ARBA00022833"/>
    </source>
</evidence>
<comment type="caution">
    <text evidence="9">The sequence shown here is derived from an EMBL/GenBank/DDBJ whole genome shotgun (WGS) entry which is preliminary data.</text>
</comment>
<accession>A0A9W9VGR0</accession>
<comment type="cofactor">
    <cofactor evidence="7">
        <name>Zn(2+)</name>
        <dbReference type="ChEBI" id="CHEBI:29105"/>
    </cofactor>
    <text evidence="7">Binds 1 zinc ion.</text>
</comment>
<dbReference type="GO" id="GO:0004222">
    <property type="term" value="F:metalloendopeptidase activity"/>
    <property type="evidence" value="ECO:0007669"/>
    <property type="project" value="InterPro"/>
</dbReference>
<organism evidence="9 10">
    <name type="scientific">Penicillium cataractarum</name>
    <dbReference type="NCBI Taxonomy" id="2100454"/>
    <lineage>
        <taxon>Eukaryota</taxon>
        <taxon>Fungi</taxon>
        <taxon>Dikarya</taxon>
        <taxon>Ascomycota</taxon>
        <taxon>Pezizomycotina</taxon>
        <taxon>Eurotiomycetes</taxon>
        <taxon>Eurotiomycetidae</taxon>
        <taxon>Eurotiales</taxon>
        <taxon>Aspergillaceae</taxon>
        <taxon>Penicillium</taxon>
    </lineage>
</organism>
<protein>
    <recommendedName>
        <fullName evidence="8">Peptidase M3A/M3B catalytic domain-containing protein</fullName>
    </recommendedName>
</protein>
<evidence type="ECO:0000259" key="8">
    <source>
        <dbReference type="Pfam" id="PF01432"/>
    </source>
</evidence>
<dbReference type="SUPFAM" id="SSF55486">
    <property type="entry name" value="Metalloproteases ('zincins'), catalytic domain"/>
    <property type="match status" value="1"/>
</dbReference>